<reference evidence="4 5" key="1">
    <citation type="submission" date="2014-12" db="EMBL/GenBank/DDBJ databases">
        <title>Draft Genome Sequence of Pseudoalteromonas luteoviolacea HI1.</title>
        <authorList>
            <person name="Asahina A.Y."/>
            <person name="Hadfield M.G."/>
        </authorList>
    </citation>
    <scope>NUCLEOTIDE SEQUENCE [LARGE SCALE GENOMIC DNA]</scope>
    <source>
        <strain evidence="4 5">HI1</strain>
    </source>
</reference>
<gene>
    <name evidence="4" type="ORF">JF50_04150</name>
</gene>
<dbReference type="Proteomes" id="UP000031327">
    <property type="component" value="Unassembled WGS sequence"/>
</dbReference>
<organism evidence="4 5">
    <name type="scientific">Pseudoalteromonas luteoviolacea</name>
    <dbReference type="NCBI Taxonomy" id="43657"/>
    <lineage>
        <taxon>Bacteria</taxon>
        <taxon>Pseudomonadati</taxon>
        <taxon>Pseudomonadota</taxon>
        <taxon>Gammaproteobacteria</taxon>
        <taxon>Alteromonadales</taxon>
        <taxon>Pseudoalteromonadaceae</taxon>
        <taxon>Pseudoalteromonas</taxon>
    </lineage>
</organism>
<dbReference type="EMBL" id="JWIC01000004">
    <property type="protein sequence ID" value="KID57942.1"/>
    <property type="molecule type" value="Genomic_DNA"/>
</dbReference>
<comment type="similarity">
    <text evidence="2">Belongs to the NAD(P)-dependent epimerase/dehydratase family.</text>
</comment>
<dbReference type="InterPro" id="IPR001509">
    <property type="entry name" value="Epimerase_deHydtase"/>
</dbReference>
<dbReference type="PRINTS" id="PR01713">
    <property type="entry name" value="NUCEPIMERASE"/>
</dbReference>
<proteinExistence type="inferred from homology"/>
<protein>
    <submittedName>
        <fullName evidence="4">Vi polysaccharide biosynthesis protein VipB/TviC</fullName>
    </submittedName>
</protein>
<accession>A0A0C1QSF9</accession>
<dbReference type="CDD" id="cd05256">
    <property type="entry name" value="UDP_AE_SDR_e"/>
    <property type="match status" value="1"/>
</dbReference>
<evidence type="ECO:0000259" key="3">
    <source>
        <dbReference type="Pfam" id="PF01370"/>
    </source>
</evidence>
<dbReference type="InterPro" id="IPR036291">
    <property type="entry name" value="NAD(P)-bd_dom_sf"/>
</dbReference>
<dbReference type="SUPFAM" id="SSF51735">
    <property type="entry name" value="NAD(P)-binding Rossmann-fold domains"/>
    <property type="match status" value="1"/>
</dbReference>
<dbReference type="RefSeq" id="WP_039608239.1">
    <property type="nucleotide sequence ID" value="NZ_JWIC01000004.1"/>
</dbReference>
<evidence type="ECO:0000256" key="2">
    <source>
        <dbReference type="ARBA" id="ARBA00007637"/>
    </source>
</evidence>
<name>A0A0C1QSF9_9GAMM</name>
<feature type="domain" description="NAD-dependent epimerase/dehydratase" evidence="3">
    <location>
        <begin position="18"/>
        <end position="263"/>
    </location>
</feature>
<dbReference type="Pfam" id="PF01370">
    <property type="entry name" value="Epimerase"/>
    <property type="match status" value="1"/>
</dbReference>
<comment type="pathway">
    <text evidence="1">Bacterial outer membrane biogenesis; LPS O-antigen biosynthesis.</text>
</comment>
<dbReference type="OrthoDB" id="9803010at2"/>
<dbReference type="Gene3D" id="3.90.25.10">
    <property type="entry name" value="UDP-galactose 4-epimerase, domain 1"/>
    <property type="match status" value="1"/>
</dbReference>
<evidence type="ECO:0000313" key="5">
    <source>
        <dbReference type="Proteomes" id="UP000031327"/>
    </source>
</evidence>
<dbReference type="Gene3D" id="3.40.50.720">
    <property type="entry name" value="NAD(P)-binding Rossmann-like Domain"/>
    <property type="match status" value="1"/>
</dbReference>
<comment type="caution">
    <text evidence="4">The sequence shown here is derived from an EMBL/GenBank/DDBJ whole genome shotgun (WGS) entry which is preliminary data.</text>
</comment>
<evidence type="ECO:0000313" key="4">
    <source>
        <dbReference type="EMBL" id="KID57942.1"/>
    </source>
</evidence>
<dbReference type="AlphaFoldDB" id="A0A0C1QSF9"/>
<dbReference type="PANTHER" id="PTHR43000">
    <property type="entry name" value="DTDP-D-GLUCOSE 4,6-DEHYDRATASE-RELATED"/>
    <property type="match status" value="1"/>
</dbReference>
<sequence>MTRFNEIQNDLIASPKVWLITGVAGFIGSNLLETLLKLGQKVIGLDNFATGHQHNLNEVQGLVSSTQWDNFTFIEGDIRDYPTCEKAVGGVDYVLHQAALGSVPRSIADPITSNAANITGFLNMLQAAKEAEVKSFTYAASSSTYGDHPALPKVEENIGNPLSPYAVTKYVNELYAGVFARTYGFKTIGLRYFNVFGKRQDPNGAYAAVIPKWTAAMIQGEEVFINGDGETSRDFCFIENTVQMNILAATANDDAKDQVYNVAVGDRTTLNDLYGAIASALNENDIAVSGKPNYREFRAGDVRHSQADISKAQNLLGYEPQYRILDGIAKAMPWYKEFLS</sequence>
<evidence type="ECO:0000256" key="1">
    <source>
        <dbReference type="ARBA" id="ARBA00005125"/>
    </source>
</evidence>